<evidence type="ECO:0000313" key="1">
    <source>
        <dbReference type="EMBL" id="GGF20613.1"/>
    </source>
</evidence>
<dbReference type="RefSeq" id="WP_229684365.1">
    <property type="nucleotide sequence ID" value="NZ_BMKP01000007.1"/>
</dbReference>
<name>A0ABQ1UMD7_9FLAO</name>
<accession>A0ABQ1UMD7</accession>
<dbReference type="Proteomes" id="UP000655016">
    <property type="component" value="Unassembled WGS sequence"/>
</dbReference>
<evidence type="ECO:0000313" key="2">
    <source>
        <dbReference type="Proteomes" id="UP000655016"/>
    </source>
</evidence>
<reference evidence="2" key="1">
    <citation type="journal article" date="2019" name="Int. J. Syst. Evol. Microbiol.">
        <title>The Global Catalogue of Microorganisms (GCM) 10K type strain sequencing project: providing services to taxonomists for standard genome sequencing and annotation.</title>
        <authorList>
            <consortium name="The Broad Institute Genomics Platform"/>
            <consortium name="The Broad Institute Genome Sequencing Center for Infectious Disease"/>
            <person name="Wu L."/>
            <person name="Ma J."/>
        </authorList>
    </citation>
    <scope>NUCLEOTIDE SEQUENCE [LARGE SCALE GENOMIC DNA]</scope>
    <source>
        <strain evidence="2">CGMCC 1.16060</strain>
    </source>
</reference>
<comment type="caution">
    <text evidence="1">The sequence shown here is derived from an EMBL/GenBank/DDBJ whole genome shotgun (WGS) entry which is preliminary data.</text>
</comment>
<keyword evidence="2" id="KW-1185">Reference proteome</keyword>
<gene>
    <name evidence="1" type="ORF">GCM10011518_32330</name>
</gene>
<dbReference type="EMBL" id="BMKP01000007">
    <property type="protein sequence ID" value="GGF20613.1"/>
    <property type="molecule type" value="Genomic_DNA"/>
</dbReference>
<organism evidence="1 2">
    <name type="scientific">Flavobacterium limi</name>
    <dbReference type="NCBI Taxonomy" id="2045105"/>
    <lineage>
        <taxon>Bacteria</taxon>
        <taxon>Pseudomonadati</taxon>
        <taxon>Bacteroidota</taxon>
        <taxon>Flavobacteriia</taxon>
        <taxon>Flavobacteriales</taxon>
        <taxon>Flavobacteriaceae</taxon>
        <taxon>Flavobacterium</taxon>
    </lineage>
</organism>
<sequence length="149" mass="17653">MSDIKKRKESVFEAKCPQCSELMANMGLDFESPKKDDIKKWEHIKSLYTVGITFHSCGCGGPGYIPNSKPKLIEYFEEIKDTYFKNLNFWQNRREPSTKKEKEKENQKNWFELNQVSSNYKNEVVRNQEGINYWLEKVKEIESKISLIK</sequence>
<proteinExistence type="predicted"/>
<protein>
    <submittedName>
        <fullName evidence="1">Uncharacterized protein</fullName>
    </submittedName>
</protein>